<sequence>MSPRGEKTAAVRRGVDPFRLDGAARGQLWSVLGESVETYVRQVQALPAGRTVDQAEVRQFLAGFDFDRPMDPAAALDRVVDGLRRFQPHVSHPRHFGLFDPAPTAIGVVADALAAAFNPCLASWAGSPLGVETDGMLVDAFARVFGYPVDAADGVVTGGGSEANLNAVLLALTARFPDHRESGLPGPHARPLIYQTSGAHPSIRKAAQVTGLGAAAVREVPTDSRHRMDPRALDAMVTADRIRGGTPLLVVVTAGTTGAGLVDPIRDVAEVAGRHGLWLHTDAAWGGAGMLVPELRAEFAGVERSDSITFDPHKWMSVPLGCGLFLTRRRGLLERVFGLGVDGFVADGDDAPAPDPCTRSIRWSRSFGSLKLLLSLAVAGWSGYESALRQQVWLGERLRGGLMADGWAVVNDTRLPVVCFVDGPDEPEERHRFLRTVARGVSRSGQAKIFVATLAGRPVLRAAITNYATTAEDVDLLVELLGDVRGQALARADDDGASTTDDFQEGACSAGAEQGRLGPVRADTSAGRQVVPVFTGQPSGEVE</sequence>
<evidence type="ECO:0000313" key="10">
    <source>
        <dbReference type="Proteomes" id="UP000612585"/>
    </source>
</evidence>
<evidence type="ECO:0000256" key="6">
    <source>
        <dbReference type="PIRSR" id="PIRSR602129-50"/>
    </source>
</evidence>
<dbReference type="InterPro" id="IPR015422">
    <property type="entry name" value="PyrdxlP-dep_Trfase_small"/>
</dbReference>
<dbReference type="Pfam" id="PF00282">
    <property type="entry name" value="Pyridoxal_deC"/>
    <property type="match status" value="1"/>
</dbReference>
<dbReference type="GO" id="GO:0004058">
    <property type="term" value="F:aromatic-L-amino-acid decarboxylase activity"/>
    <property type="evidence" value="ECO:0007669"/>
    <property type="project" value="UniProtKB-ARBA"/>
</dbReference>
<feature type="region of interest" description="Disordered" evidence="8">
    <location>
        <begin position="492"/>
        <end position="527"/>
    </location>
</feature>
<keyword evidence="10" id="KW-1185">Reference proteome</keyword>
<evidence type="ECO:0000313" key="9">
    <source>
        <dbReference type="EMBL" id="GIJ63134.1"/>
    </source>
</evidence>
<protein>
    <submittedName>
        <fullName evidence="9">Amino acid decarboxylase</fullName>
    </submittedName>
</protein>
<feature type="modified residue" description="N6-(pyridoxal phosphate)lysine" evidence="6">
    <location>
        <position position="314"/>
    </location>
</feature>
<dbReference type="PANTHER" id="PTHR45677">
    <property type="entry name" value="GLUTAMATE DECARBOXYLASE-RELATED"/>
    <property type="match status" value="1"/>
</dbReference>
<dbReference type="GO" id="GO:0019752">
    <property type="term" value="P:carboxylic acid metabolic process"/>
    <property type="evidence" value="ECO:0007669"/>
    <property type="project" value="InterPro"/>
</dbReference>
<evidence type="ECO:0000256" key="8">
    <source>
        <dbReference type="SAM" id="MobiDB-lite"/>
    </source>
</evidence>
<dbReference type="EMBL" id="BOPG01000089">
    <property type="protein sequence ID" value="GIJ63134.1"/>
    <property type="molecule type" value="Genomic_DNA"/>
</dbReference>
<dbReference type="GO" id="GO:0005737">
    <property type="term" value="C:cytoplasm"/>
    <property type="evidence" value="ECO:0007669"/>
    <property type="project" value="TreeGrafter"/>
</dbReference>
<dbReference type="Proteomes" id="UP000612585">
    <property type="component" value="Unassembled WGS sequence"/>
</dbReference>
<comment type="similarity">
    <text evidence="2 7">Belongs to the group II decarboxylase family.</text>
</comment>
<evidence type="ECO:0000256" key="4">
    <source>
        <dbReference type="ARBA" id="ARBA00022898"/>
    </source>
</evidence>
<evidence type="ECO:0000256" key="3">
    <source>
        <dbReference type="ARBA" id="ARBA00022793"/>
    </source>
</evidence>
<keyword evidence="5 7" id="KW-0456">Lyase</keyword>
<keyword evidence="3" id="KW-0210">Decarboxylase</keyword>
<dbReference type="PANTHER" id="PTHR45677:SF8">
    <property type="entry name" value="CYSTEINE SULFINIC ACID DECARBOXYLASE"/>
    <property type="match status" value="1"/>
</dbReference>
<dbReference type="InterPro" id="IPR021115">
    <property type="entry name" value="Pyridoxal-P_BS"/>
</dbReference>
<dbReference type="SUPFAM" id="SSF53383">
    <property type="entry name" value="PLP-dependent transferases"/>
    <property type="match status" value="1"/>
</dbReference>
<dbReference type="Gene3D" id="3.40.640.10">
    <property type="entry name" value="Type I PLP-dependent aspartate aminotransferase-like (Major domain)"/>
    <property type="match status" value="1"/>
</dbReference>
<evidence type="ECO:0000256" key="5">
    <source>
        <dbReference type="ARBA" id="ARBA00023239"/>
    </source>
</evidence>
<comment type="caution">
    <text evidence="9">The sequence shown here is derived from an EMBL/GenBank/DDBJ whole genome shotgun (WGS) entry which is preliminary data.</text>
</comment>
<accession>A0A8J3ZFS3</accession>
<organism evidence="9 10">
    <name type="scientific">Virgisporangium aurantiacum</name>
    <dbReference type="NCBI Taxonomy" id="175570"/>
    <lineage>
        <taxon>Bacteria</taxon>
        <taxon>Bacillati</taxon>
        <taxon>Actinomycetota</taxon>
        <taxon>Actinomycetes</taxon>
        <taxon>Micromonosporales</taxon>
        <taxon>Micromonosporaceae</taxon>
        <taxon>Virgisporangium</taxon>
    </lineage>
</organism>
<dbReference type="InterPro" id="IPR015421">
    <property type="entry name" value="PyrdxlP-dep_Trfase_major"/>
</dbReference>
<dbReference type="Gene3D" id="3.90.1150.10">
    <property type="entry name" value="Aspartate Aminotransferase, domain 1"/>
    <property type="match status" value="1"/>
</dbReference>
<evidence type="ECO:0000256" key="2">
    <source>
        <dbReference type="ARBA" id="ARBA00009533"/>
    </source>
</evidence>
<dbReference type="GO" id="GO:0030170">
    <property type="term" value="F:pyridoxal phosphate binding"/>
    <property type="evidence" value="ECO:0007669"/>
    <property type="project" value="InterPro"/>
</dbReference>
<gene>
    <name evidence="9" type="ORF">Vau01_106500</name>
</gene>
<dbReference type="InterPro" id="IPR002129">
    <property type="entry name" value="PyrdxlP-dep_de-COase"/>
</dbReference>
<evidence type="ECO:0000256" key="1">
    <source>
        <dbReference type="ARBA" id="ARBA00001933"/>
    </source>
</evidence>
<name>A0A8J3ZFS3_9ACTN</name>
<comment type="cofactor">
    <cofactor evidence="1 6 7">
        <name>pyridoxal 5'-phosphate</name>
        <dbReference type="ChEBI" id="CHEBI:597326"/>
    </cofactor>
</comment>
<evidence type="ECO:0000256" key="7">
    <source>
        <dbReference type="RuleBase" id="RU000382"/>
    </source>
</evidence>
<reference evidence="9" key="1">
    <citation type="submission" date="2021-01" db="EMBL/GenBank/DDBJ databases">
        <title>Whole genome shotgun sequence of Virgisporangium aurantiacum NBRC 16421.</title>
        <authorList>
            <person name="Komaki H."/>
            <person name="Tamura T."/>
        </authorList>
    </citation>
    <scope>NUCLEOTIDE SEQUENCE</scope>
    <source>
        <strain evidence="9">NBRC 16421</strain>
    </source>
</reference>
<keyword evidence="4 6" id="KW-0663">Pyridoxal phosphate</keyword>
<dbReference type="InterPro" id="IPR015424">
    <property type="entry name" value="PyrdxlP-dep_Trfase"/>
</dbReference>
<dbReference type="PROSITE" id="PS00392">
    <property type="entry name" value="DDC_GAD_HDC_YDC"/>
    <property type="match status" value="1"/>
</dbReference>
<proteinExistence type="inferred from homology"/>
<dbReference type="AlphaFoldDB" id="A0A8J3ZFS3"/>